<accession>A0ABT8FY76</accession>
<dbReference type="SUPFAM" id="SSF54211">
    <property type="entry name" value="Ribosomal protein S5 domain 2-like"/>
    <property type="match status" value="1"/>
</dbReference>
<dbReference type="Gene3D" id="2.30.42.10">
    <property type="match status" value="1"/>
</dbReference>
<dbReference type="GO" id="GO:0006508">
    <property type="term" value="P:proteolysis"/>
    <property type="evidence" value="ECO:0007669"/>
    <property type="project" value="UniProtKB-KW"/>
</dbReference>
<dbReference type="SUPFAM" id="SSF50156">
    <property type="entry name" value="PDZ domain-like"/>
    <property type="match status" value="1"/>
</dbReference>
<dbReference type="Proteomes" id="UP001172738">
    <property type="component" value="Unassembled WGS sequence"/>
</dbReference>
<keyword evidence="4" id="KW-0645">Protease</keyword>
<evidence type="ECO:0000256" key="2">
    <source>
        <dbReference type="SAM" id="Phobius"/>
    </source>
</evidence>
<dbReference type="Pfam" id="PF05362">
    <property type="entry name" value="Lon_C"/>
    <property type="match status" value="1"/>
</dbReference>
<feature type="region of interest" description="Disordered" evidence="1">
    <location>
        <begin position="1"/>
        <end position="25"/>
    </location>
</feature>
<keyword evidence="4" id="KW-0378">Hydrolase</keyword>
<keyword evidence="2" id="KW-0812">Transmembrane</keyword>
<feature type="domain" description="Lon proteolytic" evidence="3">
    <location>
        <begin position="278"/>
        <end position="369"/>
    </location>
</feature>
<evidence type="ECO:0000313" key="4">
    <source>
        <dbReference type="EMBL" id="MDN4471654.1"/>
    </source>
</evidence>
<comment type="caution">
    <text evidence="4">The sequence shown here is derived from an EMBL/GenBank/DDBJ whole genome shotgun (WGS) entry which is preliminary data.</text>
</comment>
<protein>
    <submittedName>
        <fullName evidence="4">S16 family serine protease</fullName>
        <ecNumber evidence="4">3.4.21.-</ecNumber>
    </submittedName>
</protein>
<dbReference type="Gene3D" id="3.30.230.10">
    <property type="match status" value="1"/>
</dbReference>
<feature type="transmembrane region" description="Helical" evidence="2">
    <location>
        <begin position="45"/>
        <end position="69"/>
    </location>
</feature>
<dbReference type="InterPro" id="IPR020568">
    <property type="entry name" value="Ribosomal_Su5_D2-typ_SF"/>
</dbReference>
<dbReference type="InterPro" id="IPR027065">
    <property type="entry name" value="Lon_Prtase"/>
</dbReference>
<organism evidence="4 5">
    <name type="scientific">Demequina zhanjiangensis</name>
    <dbReference type="NCBI Taxonomy" id="3051659"/>
    <lineage>
        <taxon>Bacteria</taxon>
        <taxon>Bacillati</taxon>
        <taxon>Actinomycetota</taxon>
        <taxon>Actinomycetes</taxon>
        <taxon>Micrococcales</taxon>
        <taxon>Demequinaceae</taxon>
        <taxon>Demequina</taxon>
    </lineage>
</organism>
<evidence type="ECO:0000259" key="3">
    <source>
        <dbReference type="Pfam" id="PF05362"/>
    </source>
</evidence>
<dbReference type="PANTHER" id="PTHR10046">
    <property type="entry name" value="ATP DEPENDENT LON PROTEASE FAMILY MEMBER"/>
    <property type="match status" value="1"/>
</dbReference>
<dbReference type="InterPro" id="IPR008269">
    <property type="entry name" value="Lon_proteolytic"/>
</dbReference>
<dbReference type="GO" id="GO:0008233">
    <property type="term" value="F:peptidase activity"/>
    <property type="evidence" value="ECO:0007669"/>
    <property type="project" value="UniProtKB-KW"/>
</dbReference>
<evidence type="ECO:0000313" key="5">
    <source>
        <dbReference type="Proteomes" id="UP001172738"/>
    </source>
</evidence>
<dbReference type="InterPro" id="IPR036034">
    <property type="entry name" value="PDZ_sf"/>
</dbReference>
<keyword evidence="5" id="KW-1185">Reference proteome</keyword>
<proteinExistence type="predicted"/>
<dbReference type="RefSeq" id="WP_301125491.1">
    <property type="nucleotide sequence ID" value="NZ_JAUHPV010000001.1"/>
</dbReference>
<gene>
    <name evidence="4" type="ORF">QQX04_01450</name>
</gene>
<keyword evidence="2" id="KW-0472">Membrane</keyword>
<dbReference type="EMBL" id="JAUHPV010000001">
    <property type="protein sequence ID" value="MDN4471654.1"/>
    <property type="molecule type" value="Genomic_DNA"/>
</dbReference>
<reference evidence="4" key="1">
    <citation type="submission" date="2023-06" db="EMBL/GenBank/DDBJ databases">
        <title>SYSU T00b26.</title>
        <authorList>
            <person name="Gao L."/>
            <person name="Fang B.-Z."/>
            <person name="Li W.-J."/>
        </authorList>
    </citation>
    <scope>NUCLEOTIDE SEQUENCE</scope>
    <source>
        <strain evidence="4">SYSU T00b26</strain>
    </source>
</reference>
<dbReference type="EC" id="3.4.21.-" evidence="4"/>
<name>A0ABT8FY76_9MICO</name>
<evidence type="ECO:0000256" key="1">
    <source>
        <dbReference type="SAM" id="MobiDB-lite"/>
    </source>
</evidence>
<sequence>MTDETRPAREGSTAEVAPPREPAGGDVFADLYQVERPVITRRERLMSVTGLVTSALVAVMALLPSAYAIGGPGPTYDTLQNDEAGALVSISGAETFEPSGELRLTTVSVQDGGSQIMTMGSVLRGYLSEGQYTTPRELVFGTTEEEAEQQQEQSRQQWVTSQEAATVSALEALGTEVPAVLEVAEVAPESDAFGVLEKDDILLAVDGEGLDGFSDLTAAVESGTIGQVLTVTIERDGSQQDVDFSLVDNGFGEPMMGVYIDPEFDLPIDVEVAIDSVGGPSAGLMFTLAIMDLLTEEDELNGAAVAGTGTMNSTGDVGAIGGIDLKMIGAERDGADWFLAPVANCAEVVGHIPEGLSVVAVEDIDDAYDAIVAIGAGQTASLPTCEAVAG</sequence>
<dbReference type="InterPro" id="IPR014721">
    <property type="entry name" value="Ribsml_uS5_D2-typ_fold_subgr"/>
</dbReference>
<keyword evidence="2" id="KW-1133">Transmembrane helix</keyword>